<protein>
    <submittedName>
        <fullName evidence="2">Uncharacterized protein</fullName>
    </submittedName>
</protein>
<keyword evidence="1" id="KW-0732">Signal</keyword>
<dbReference type="SUPFAM" id="SSF52096">
    <property type="entry name" value="ClpP/crotonase"/>
    <property type="match status" value="1"/>
</dbReference>
<dbReference type="AlphaFoldDB" id="A0A2S4M4P6"/>
<reference evidence="2 3" key="1">
    <citation type="submission" date="2018-01" db="EMBL/GenBank/DDBJ databases">
        <title>Genomic Encyclopedia of Type Strains, Phase III (KMG-III): the genomes of soil and plant-associated and newly described type strains.</title>
        <authorList>
            <person name="Whitman W."/>
        </authorList>
    </citation>
    <scope>NUCLEOTIDE SEQUENCE [LARGE SCALE GENOMIC DNA]</scope>
    <source>
        <strain evidence="2 3">1131</strain>
    </source>
</reference>
<evidence type="ECO:0000256" key="1">
    <source>
        <dbReference type="SAM" id="SignalP"/>
    </source>
</evidence>
<sequence>MRMVSVLAAFCAVTIQAASAVEISQKGAMATLSGPINNGDEFLLRDFLTSPQGGQVKFIHLNSQGGRVLAAREMARHIRRAGLVTVVDASRALCNSACTALFTAGVRRHYLNATFADGAGGRGGLGFHEGNSLQASGARGYSGGAVAEMNNIYYEMGVPGAASLTTKAAFDRLYRISGQTALSLGIASSLSPP</sequence>
<accession>A0A2S4M4P6</accession>
<evidence type="ECO:0000313" key="3">
    <source>
        <dbReference type="Proteomes" id="UP000236919"/>
    </source>
</evidence>
<dbReference type="EMBL" id="PQFZ01000011">
    <property type="protein sequence ID" value="POR49686.1"/>
    <property type="molecule type" value="Genomic_DNA"/>
</dbReference>
<organism evidence="2 3">
    <name type="scientific">Bosea psychrotolerans</name>
    <dbReference type="NCBI Taxonomy" id="1871628"/>
    <lineage>
        <taxon>Bacteria</taxon>
        <taxon>Pseudomonadati</taxon>
        <taxon>Pseudomonadota</taxon>
        <taxon>Alphaproteobacteria</taxon>
        <taxon>Hyphomicrobiales</taxon>
        <taxon>Boseaceae</taxon>
        <taxon>Bosea</taxon>
    </lineage>
</organism>
<dbReference type="InterPro" id="IPR029045">
    <property type="entry name" value="ClpP/crotonase-like_dom_sf"/>
</dbReference>
<name>A0A2S4M4P6_9HYPH</name>
<feature type="chain" id="PRO_5015502864" evidence="1">
    <location>
        <begin position="21"/>
        <end position="193"/>
    </location>
</feature>
<proteinExistence type="predicted"/>
<comment type="caution">
    <text evidence="2">The sequence shown here is derived from an EMBL/GenBank/DDBJ whole genome shotgun (WGS) entry which is preliminary data.</text>
</comment>
<feature type="signal peptide" evidence="1">
    <location>
        <begin position="1"/>
        <end position="20"/>
    </location>
</feature>
<dbReference type="Proteomes" id="UP000236919">
    <property type="component" value="Unassembled WGS sequence"/>
</dbReference>
<gene>
    <name evidence="2" type="ORF">CYD53_111181</name>
</gene>
<keyword evidence="3" id="KW-1185">Reference proteome</keyword>
<evidence type="ECO:0000313" key="2">
    <source>
        <dbReference type="EMBL" id="POR49686.1"/>
    </source>
</evidence>